<name>J0LDT9_AURST</name>
<dbReference type="EMBL" id="JH687915">
    <property type="protein sequence ID" value="EJD34888.1"/>
    <property type="molecule type" value="Genomic_DNA"/>
</dbReference>
<sequence length="189" mass="20635">MDPPRVLQSFVAEHNTLCELVYVFLRDRRYDAGAFATAADLARSVHSLLRRSDQRYLVFPTADLEAFQESCRAMLRQLNRRAREIQAYPCLPSPALGPHTPPSSPILRASSPVDSDDSDDDQQTAVSVKLMAYAIFDTMTGNILGICMSPEAEGAAQAVLRLRSSFRAGVKLVSLCSVAGDVAAEGARF</sequence>
<dbReference type="Proteomes" id="UP000006514">
    <property type="component" value="Unassembled WGS sequence"/>
</dbReference>
<keyword evidence="3" id="KW-1185">Reference proteome</keyword>
<organism evidence="2 3">
    <name type="scientific">Auricularia subglabra (strain TFB-10046 / SS5)</name>
    <name type="common">White-rot fungus</name>
    <name type="synonym">Auricularia delicata (strain TFB10046)</name>
    <dbReference type="NCBI Taxonomy" id="717982"/>
    <lineage>
        <taxon>Eukaryota</taxon>
        <taxon>Fungi</taxon>
        <taxon>Dikarya</taxon>
        <taxon>Basidiomycota</taxon>
        <taxon>Agaricomycotina</taxon>
        <taxon>Agaricomycetes</taxon>
        <taxon>Auriculariales</taxon>
        <taxon>Auriculariaceae</taxon>
        <taxon>Auricularia</taxon>
    </lineage>
</organism>
<evidence type="ECO:0000256" key="1">
    <source>
        <dbReference type="SAM" id="MobiDB-lite"/>
    </source>
</evidence>
<dbReference type="AlphaFoldDB" id="J0LDT9"/>
<evidence type="ECO:0000313" key="2">
    <source>
        <dbReference type="EMBL" id="EJD34888.1"/>
    </source>
</evidence>
<feature type="region of interest" description="Disordered" evidence="1">
    <location>
        <begin position="93"/>
        <end position="121"/>
    </location>
</feature>
<evidence type="ECO:0000313" key="3">
    <source>
        <dbReference type="Proteomes" id="UP000006514"/>
    </source>
</evidence>
<gene>
    <name evidence="2" type="ORF">AURDEDRAFT_176055</name>
</gene>
<protein>
    <submittedName>
        <fullName evidence="2">Uncharacterized protein</fullName>
    </submittedName>
</protein>
<dbReference type="eggNOG" id="ENOG502S71S">
    <property type="taxonomic scope" value="Eukaryota"/>
</dbReference>
<proteinExistence type="predicted"/>
<accession>J0LDT9</accession>
<reference evidence="3" key="1">
    <citation type="journal article" date="2012" name="Science">
        <title>The Paleozoic origin of enzymatic lignin decomposition reconstructed from 31 fungal genomes.</title>
        <authorList>
            <person name="Floudas D."/>
            <person name="Binder M."/>
            <person name="Riley R."/>
            <person name="Barry K."/>
            <person name="Blanchette R.A."/>
            <person name="Henrissat B."/>
            <person name="Martinez A.T."/>
            <person name="Otillar R."/>
            <person name="Spatafora J.W."/>
            <person name="Yadav J.S."/>
            <person name="Aerts A."/>
            <person name="Benoit I."/>
            <person name="Boyd A."/>
            <person name="Carlson A."/>
            <person name="Copeland A."/>
            <person name="Coutinho P.M."/>
            <person name="de Vries R.P."/>
            <person name="Ferreira P."/>
            <person name="Findley K."/>
            <person name="Foster B."/>
            <person name="Gaskell J."/>
            <person name="Glotzer D."/>
            <person name="Gorecki P."/>
            <person name="Heitman J."/>
            <person name="Hesse C."/>
            <person name="Hori C."/>
            <person name="Igarashi K."/>
            <person name="Jurgens J.A."/>
            <person name="Kallen N."/>
            <person name="Kersten P."/>
            <person name="Kohler A."/>
            <person name="Kuees U."/>
            <person name="Kumar T.K.A."/>
            <person name="Kuo A."/>
            <person name="LaButti K."/>
            <person name="Larrondo L.F."/>
            <person name="Lindquist E."/>
            <person name="Ling A."/>
            <person name="Lombard V."/>
            <person name="Lucas S."/>
            <person name="Lundell T."/>
            <person name="Martin R."/>
            <person name="McLaughlin D.J."/>
            <person name="Morgenstern I."/>
            <person name="Morin E."/>
            <person name="Murat C."/>
            <person name="Nagy L.G."/>
            <person name="Nolan M."/>
            <person name="Ohm R.A."/>
            <person name="Patyshakuliyeva A."/>
            <person name="Rokas A."/>
            <person name="Ruiz-Duenas F.J."/>
            <person name="Sabat G."/>
            <person name="Salamov A."/>
            <person name="Samejima M."/>
            <person name="Schmutz J."/>
            <person name="Slot J.C."/>
            <person name="St John F."/>
            <person name="Stenlid J."/>
            <person name="Sun H."/>
            <person name="Sun S."/>
            <person name="Syed K."/>
            <person name="Tsang A."/>
            <person name="Wiebenga A."/>
            <person name="Young D."/>
            <person name="Pisabarro A."/>
            <person name="Eastwood D.C."/>
            <person name="Martin F."/>
            <person name="Cullen D."/>
            <person name="Grigoriev I.V."/>
            <person name="Hibbett D.S."/>
        </authorList>
    </citation>
    <scope>NUCLEOTIDE SEQUENCE [LARGE SCALE GENOMIC DNA]</scope>
    <source>
        <strain evidence="3">TFB10046</strain>
    </source>
</reference>
<dbReference type="KEGG" id="adl:AURDEDRAFT_176055"/>
<dbReference type="InParanoid" id="J0LDT9"/>